<dbReference type="EMBL" id="VIEB01001685">
    <property type="protein sequence ID" value="TQD70773.1"/>
    <property type="molecule type" value="Genomic_DNA"/>
</dbReference>
<dbReference type="Proteomes" id="UP000315295">
    <property type="component" value="Unassembled WGS sequence"/>
</dbReference>
<comment type="caution">
    <text evidence="1">The sequence shown here is derived from an EMBL/GenBank/DDBJ whole genome shotgun (WGS) entry which is preliminary data.</text>
</comment>
<proteinExistence type="predicted"/>
<name>A0A540K989_MALBA</name>
<keyword evidence="2" id="KW-1185">Reference proteome</keyword>
<dbReference type="AlphaFoldDB" id="A0A540K989"/>
<organism evidence="1 2">
    <name type="scientific">Malus baccata</name>
    <name type="common">Siberian crab apple</name>
    <name type="synonym">Pyrus baccata</name>
    <dbReference type="NCBI Taxonomy" id="106549"/>
    <lineage>
        <taxon>Eukaryota</taxon>
        <taxon>Viridiplantae</taxon>
        <taxon>Streptophyta</taxon>
        <taxon>Embryophyta</taxon>
        <taxon>Tracheophyta</taxon>
        <taxon>Spermatophyta</taxon>
        <taxon>Magnoliopsida</taxon>
        <taxon>eudicotyledons</taxon>
        <taxon>Gunneridae</taxon>
        <taxon>Pentapetalae</taxon>
        <taxon>rosids</taxon>
        <taxon>fabids</taxon>
        <taxon>Rosales</taxon>
        <taxon>Rosaceae</taxon>
        <taxon>Amygdaloideae</taxon>
        <taxon>Maleae</taxon>
        <taxon>Malus</taxon>
    </lineage>
</organism>
<evidence type="ECO:0000313" key="1">
    <source>
        <dbReference type="EMBL" id="TQD70773.1"/>
    </source>
</evidence>
<protein>
    <submittedName>
        <fullName evidence="1">Uncharacterized protein</fullName>
    </submittedName>
</protein>
<reference evidence="1 2" key="1">
    <citation type="journal article" date="2019" name="G3 (Bethesda)">
        <title>Sequencing of a Wild Apple (Malus baccata) Genome Unravels the Differences Between Cultivated and Wild Apple Species Regarding Disease Resistance and Cold Tolerance.</title>
        <authorList>
            <person name="Chen X."/>
        </authorList>
    </citation>
    <scope>NUCLEOTIDE SEQUENCE [LARGE SCALE GENOMIC DNA]</scope>
    <source>
        <strain evidence="2">cv. Shandingzi</strain>
        <tissue evidence="1">Leaves</tissue>
    </source>
</reference>
<evidence type="ECO:0000313" key="2">
    <source>
        <dbReference type="Proteomes" id="UP000315295"/>
    </source>
</evidence>
<accession>A0A540K989</accession>
<gene>
    <name evidence="1" type="ORF">C1H46_043693</name>
</gene>
<sequence length="101" mass="11658">MQEDVILYFSSATNVVENLTEIKECGQHMEDASSNEEGWTTVVLKWRIKADKRKGGESCKDDRLYKDVVSSPKPKWMARADLVQDWRSVKNLVKIDKQVRA</sequence>